<proteinExistence type="inferred from homology"/>
<evidence type="ECO:0008006" key="8">
    <source>
        <dbReference type="Google" id="ProtNLM"/>
    </source>
</evidence>
<keyword evidence="5" id="KW-0732">Signal</keyword>
<evidence type="ECO:0000256" key="5">
    <source>
        <dbReference type="SAM" id="SignalP"/>
    </source>
</evidence>
<evidence type="ECO:0000313" key="6">
    <source>
        <dbReference type="EnsemblPlants" id="Kaladp0095s0279.1.v1.1"/>
    </source>
</evidence>
<feature type="chain" id="PRO_5029568175" description="Polygalacturonase" evidence="5">
    <location>
        <begin position="30"/>
        <end position="476"/>
    </location>
</feature>
<evidence type="ECO:0000313" key="7">
    <source>
        <dbReference type="Proteomes" id="UP000594263"/>
    </source>
</evidence>
<evidence type="ECO:0000256" key="3">
    <source>
        <dbReference type="ARBA" id="ARBA00023295"/>
    </source>
</evidence>
<keyword evidence="7" id="KW-1185">Reference proteome</keyword>
<dbReference type="GO" id="GO:0004650">
    <property type="term" value="F:polygalacturonase activity"/>
    <property type="evidence" value="ECO:0007669"/>
    <property type="project" value="InterPro"/>
</dbReference>
<dbReference type="Gramene" id="Kaladp0095s0279.1.v1.1">
    <property type="protein sequence ID" value="Kaladp0095s0279.1.v1.1"/>
    <property type="gene ID" value="Kaladp0095s0279.v1.1"/>
</dbReference>
<dbReference type="InterPro" id="IPR011050">
    <property type="entry name" value="Pectin_lyase_fold/virulence"/>
</dbReference>
<dbReference type="EnsemblPlants" id="Kaladp0095s0279.1.v1.1">
    <property type="protein sequence ID" value="Kaladp0095s0279.1.v1.1"/>
    <property type="gene ID" value="Kaladp0095s0279.v1.1"/>
</dbReference>
<dbReference type="InterPro" id="IPR051801">
    <property type="entry name" value="GH28_Enzymes"/>
</dbReference>
<keyword evidence="3 4" id="KW-0326">Glycosidase</keyword>
<dbReference type="InterPro" id="IPR012334">
    <property type="entry name" value="Pectin_lyas_fold"/>
</dbReference>
<dbReference type="SMART" id="SM00710">
    <property type="entry name" value="PbH1"/>
    <property type="match status" value="3"/>
</dbReference>
<keyword evidence="2 4" id="KW-0378">Hydrolase</keyword>
<evidence type="ECO:0000256" key="4">
    <source>
        <dbReference type="RuleBase" id="RU361169"/>
    </source>
</evidence>
<dbReference type="Pfam" id="PF00295">
    <property type="entry name" value="Glyco_hydro_28"/>
    <property type="match status" value="1"/>
</dbReference>
<evidence type="ECO:0000256" key="1">
    <source>
        <dbReference type="ARBA" id="ARBA00008834"/>
    </source>
</evidence>
<name>A0A7N1A6B0_KALFE</name>
<reference evidence="6" key="1">
    <citation type="submission" date="2021-01" db="UniProtKB">
        <authorList>
            <consortium name="EnsemblPlants"/>
        </authorList>
    </citation>
    <scope>IDENTIFICATION</scope>
</reference>
<dbReference type="InterPro" id="IPR000743">
    <property type="entry name" value="Glyco_hydro_28"/>
</dbReference>
<organism evidence="6 7">
    <name type="scientific">Kalanchoe fedtschenkoi</name>
    <name type="common">Lavender scallops</name>
    <name type="synonym">South American air plant</name>
    <dbReference type="NCBI Taxonomy" id="63787"/>
    <lineage>
        <taxon>Eukaryota</taxon>
        <taxon>Viridiplantae</taxon>
        <taxon>Streptophyta</taxon>
        <taxon>Embryophyta</taxon>
        <taxon>Tracheophyta</taxon>
        <taxon>Spermatophyta</taxon>
        <taxon>Magnoliopsida</taxon>
        <taxon>eudicotyledons</taxon>
        <taxon>Gunneridae</taxon>
        <taxon>Pentapetalae</taxon>
        <taxon>Saxifragales</taxon>
        <taxon>Crassulaceae</taxon>
        <taxon>Kalanchoe</taxon>
    </lineage>
</organism>
<sequence length="476" mass="51598">MAMASLFFQKPHVLYVVLALTALTIACHADRGCQFDRKRASVNYQAINCRKHSALLTDFNAKGDGKTLNTRAFQAAIDKLSGLAPDGGAQLIVPPGKWLTGSFNITSSHFTLFLHKHAQIIASLDEKDYPVLPPLPSYGRGRDADGGRYASLIFGTNLTDVVITGGNGTVNGQGAPWWKKFRAGELKYTRPYLIEIMYSDKVQISDLTLIDAPTWNVHPVYSSNVIVQGLTITSSVESANTDGINPDSCSNVLIQDNYIVSGDDCIAIKSGWDQYGINVGLPSEHIAVKRLTCISPYSAGIALGSEMSGGIRDVRGEDLNLIHTESAVRIKTAVGRGNYVRDIFIKNVAMKTMKYVFWMTGDYGSHPDDGWDRKAVPVVKNVNYRDMVAENVTQAARLAGIEGHPFTGVCMSNVTIEAAEKAKKLFWNCSEIAGVTDKVSPKACGLLPGKRLGAAGCPFPTQSLPIEDVKMKTCSA</sequence>
<dbReference type="AlphaFoldDB" id="A0A7N1A6B0"/>
<dbReference type="OMA" id="WNCTNMA"/>
<dbReference type="PANTHER" id="PTHR31339:SF71">
    <property type="entry name" value="PECTIN LYASE-LIKE SUPERFAMILY PROTEIN"/>
    <property type="match status" value="1"/>
</dbReference>
<protein>
    <recommendedName>
        <fullName evidence="8">Polygalacturonase</fullName>
    </recommendedName>
</protein>
<comment type="similarity">
    <text evidence="1 4">Belongs to the glycosyl hydrolase 28 family.</text>
</comment>
<dbReference type="GO" id="GO:0005975">
    <property type="term" value="P:carbohydrate metabolic process"/>
    <property type="evidence" value="ECO:0007669"/>
    <property type="project" value="InterPro"/>
</dbReference>
<feature type="signal peptide" evidence="5">
    <location>
        <begin position="1"/>
        <end position="29"/>
    </location>
</feature>
<dbReference type="SUPFAM" id="SSF51126">
    <property type="entry name" value="Pectin lyase-like"/>
    <property type="match status" value="1"/>
</dbReference>
<dbReference type="Gene3D" id="2.160.20.10">
    <property type="entry name" value="Single-stranded right-handed beta-helix, Pectin lyase-like"/>
    <property type="match status" value="1"/>
</dbReference>
<evidence type="ECO:0000256" key="2">
    <source>
        <dbReference type="ARBA" id="ARBA00022801"/>
    </source>
</evidence>
<dbReference type="PANTHER" id="PTHR31339">
    <property type="entry name" value="PECTIN LYASE-RELATED"/>
    <property type="match status" value="1"/>
</dbReference>
<dbReference type="InterPro" id="IPR006626">
    <property type="entry name" value="PbH1"/>
</dbReference>
<accession>A0A7N1A6B0</accession>
<dbReference type="Proteomes" id="UP000594263">
    <property type="component" value="Unplaced"/>
</dbReference>